<evidence type="ECO:0000313" key="9">
    <source>
        <dbReference type="EMBL" id="KAH9297351.1"/>
    </source>
</evidence>
<organism evidence="9 10">
    <name type="scientific">Taxus chinensis</name>
    <name type="common">Chinese yew</name>
    <name type="synonym">Taxus wallichiana var. chinensis</name>
    <dbReference type="NCBI Taxonomy" id="29808"/>
    <lineage>
        <taxon>Eukaryota</taxon>
        <taxon>Viridiplantae</taxon>
        <taxon>Streptophyta</taxon>
        <taxon>Embryophyta</taxon>
        <taxon>Tracheophyta</taxon>
        <taxon>Spermatophyta</taxon>
        <taxon>Pinopsida</taxon>
        <taxon>Pinidae</taxon>
        <taxon>Conifers II</taxon>
        <taxon>Cupressales</taxon>
        <taxon>Taxaceae</taxon>
        <taxon>Taxus</taxon>
    </lineage>
</organism>
<protein>
    <recommendedName>
        <fullName evidence="6">Large ribosomal subunit protein uL6c</fullName>
    </recommendedName>
</protein>
<dbReference type="EMBL" id="JAHRHJ020000010">
    <property type="protein sequence ID" value="KAH9297351.1"/>
    <property type="molecule type" value="Genomic_DNA"/>
</dbReference>
<dbReference type="HAMAP" id="MF_01365_B">
    <property type="entry name" value="Ribosomal_uL6_B"/>
    <property type="match status" value="1"/>
</dbReference>
<accession>A0AA38C8R2</accession>
<keyword evidence="5 7" id="KW-0687">Ribonucleoprotein</keyword>
<dbReference type="GO" id="GO:0006412">
    <property type="term" value="P:translation"/>
    <property type="evidence" value="ECO:0007669"/>
    <property type="project" value="InterPro"/>
</dbReference>
<dbReference type="GO" id="GO:1990904">
    <property type="term" value="C:ribonucleoprotein complex"/>
    <property type="evidence" value="ECO:0007669"/>
    <property type="project" value="UniProtKB-KW"/>
</dbReference>
<dbReference type="InterPro" id="IPR020040">
    <property type="entry name" value="Ribosomal_uL6_a/b-dom"/>
</dbReference>
<dbReference type="OMA" id="RERHGLC"/>
<dbReference type="SUPFAM" id="SSF56053">
    <property type="entry name" value="Ribosomal protein L6"/>
    <property type="match status" value="2"/>
</dbReference>
<dbReference type="InterPro" id="IPR000702">
    <property type="entry name" value="Ribosomal_uL6-like"/>
</dbReference>
<dbReference type="AlphaFoldDB" id="A0AA38C8R2"/>
<keyword evidence="3" id="KW-0694">RNA-binding</keyword>
<evidence type="ECO:0000256" key="3">
    <source>
        <dbReference type="ARBA" id="ARBA00022884"/>
    </source>
</evidence>
<keyword evidence="4 7" id="KW-0689">Ribosomal protein</keyword>
<evidence type="ECO:0000256" key="5">
    <source>
        <dbReference type="ARBA" id="ARBA00023274"/>
    </source>
</evidence>
<evidence type="ECO:0000256" key="1">
    <source>
        <dbReference type="ARBA" id="ARBA00009356"/>
    </source>
</evidence>
<dbReference type="Proteomes" id="UP000824469">
    <property type="component" value="Unassembled WGS sequence"/>
</dbReference>
<evidence type="ECO:0000256" key="7">
    <source>
        <dbReference type="RuleBase" id="RU003869"/>
    </source>
</evidence>
<dbReference type="FunFam" id="3.90.930.12:FF:000002">
    <property type="entry name" value="50S ribosomal protein L6"/>
    <property type="match status" value="1"/>
</dbReference>
<name>A0AA38C8R2_TAXCH</name>
<feature type="domain" description="Large ribosomal subunit protein uL6 alpha-beta" evidence="8">
    <location>
        <begin position="143"/>
        <end position="217"/>
    </location>
</feature>
<evidence type="ECO:0000256" key="4">
    <source>
        <dbReference type="ARBA" id="ARBA00022980"/>
    </source>
</evidence>
<sequence length="233" mass="25657">MASLTCTVPSCALRSTFLGEDSGLRASTQRPTKVSVPYRRLVIECKGAKIGKESRIGKKPVEVPSNVEVLLEGQFIKTKGPLGELSLTYPDEVKAERELSGLLRISKAVDNRRAHQMHGLFRTLTDNIVVGVSKGFEKKLQLVGVGYRAALEGNELVMNVGFSHPVCVEIPSNLKVNVEENTSITVMGIDKVIIGDFAARLRKWRPPEPYKGKGIRYADEKVRLKEGKAGKKK</sequence>
<gene>
    <name evidence="9" type="ORF">KI387_029033</name>
</gene>
<dbReference type="Pfam" id="PF00347">
    <property type="entry name" value="Ribosomal_L6"/>
    <property type="match status" value="2"/>
</dbReference>
<comment type="caution">
    <text evidence="9">The sequence shown here is derived from an EMBL/GenBank/DDBJ whole genome shotgun (WGS) entry which is preliminary data.</text>
</comment>
<dbReference type="Gene3D" id="3.90.930.12">
    <property type="entry name" value="Ribosomal protein L6, alpha-beta domain"/>
    <property type="match status" value="2"/>
</dbReference>
<comment type="similarity">
    <text evidence="1 7">Belongs to the universal ribosomal protein uL6 family.</text>
</comment>
<dbReference type="PANTHER" id="PTHR11655:SF14">
    <property type="entry name" value="LARGE RIBOSOMAL SUBUNIT PROTEIN UL6M"/>
    <property type="match status" value="1"/>
</dbReference>
<dbReference type="GO" id="GO:0005840">
    <property type="term" value="C:ribosome"/>
    <property type="evidence" value="ECO:0007669"/>
    <property type="project" value="UniProtKB-KW"/>
</dbReference>
<dbReference type="InterPro" id="IPR002358">
    <property type="entry name" value="Ribosomal_uL6_CS"/>
</dbReference>
<evidence type="ECO:0000313" key="10">
    <source>
        <dbReference type="Proteomes" id="UP000824469"/>
    </source>
</evidence>
<evidence type="ECO:0000259" key="8">
    <source>
        <dbReference type="Pfam" id="PF00347"/>
    </source>
</evidence>
<keyword evidence="10" id="KW-1185">Reference proteome</keyword>
<dbReference type="NCBIfam" id="TIGR03654">
    <property type="entry name" value="L6_bact"/>
    <property type="match status" value="1"/>
</dbReference>
<dbReference type="FunFam" id="3.90.930.12:FF:000001">
    <property type="entry name" value="50S ribosomal protein L6"/>
    <property type="match status" value="1"/>
</dbReference>
<dbReference type="GO" id="GO:0019843">
    <property type="term" value="F:rRNA binding"/>
    <property type="evidence" value="ECO:0007669"/>
    <property type="project" value="UniProtKB-KW"/>
</dbReference>
<dbReference type="InterPro" id="IPR036789">
    <property type="entry name" value="Ribosomal_uL6-like_a/b-dom_sf"/>
</dbReference>
<evidence type="ECO:0000256" key="2">
    <source>
        <dbReference type="ARBA" id="ARBA00022730"/>
    </source>
</evidence>
<dbReference type="PANTHER" id="PTHR11655">
    <property type="entry name" value="60S/50S RIBOSOMAL PROTEIN L6/L9"/>
    <property type="match status" value="1"/>
</dbReference>
<dbReference type="PRINTS" id="PR00059">
    <property type="entry name" value="RIBOSOMALL6"/>
</dbReference>
<dbReference type="PROSITE" id="PS00525">
    <property type="entry name" value="RIBOSOMAL_L6_1"/>
    <property type="match status" value="1"/>
</dbReference>
<proteinExistence type="inferred from homology"/>
<dbReference type="GO" id="GO:0003735">
    <property type="term" value="F:structural constituent of ribosome"/>
    <property type="evidence" value="ECO:0007669"/>
    <property type="project" value="InterPro"/>
</dbReference>
<evidence type="ECO:0000256" key="6">
    <source>
        <dbReference type="ARBA" id="ARBA00069413"/>
    </source>
</evidence>
<keyword evidence="2" id="KW-0699">rRNA-binding</keyword>
<feature type="domain" description="Large ribosomal subunit protein uL6 alpha-beta" evidence="8">
    <location>
        <begin position="63"/>
        <end position="135"/>
    </location>
</feature>
<reference evidence="9 10" key="1">
    <citation type="journal article" date="2021" name="Nat. Plants">
        <title>The Taxus genome provides insights into paclitaxel biosynthesis.</title>
        <authorList>
            <person name="Xiong X."/>
            <person name="Gou J."/>
            <person name="Liao Q."/>
            <person name="Li Y."/>
            <person name="Zhou Q."/>
            <person name="Bi G."/>
            <person name="Li C."/>
            <person name="Du R."/>
            <person name="Wang X."/>
            <person name="Sun T."/>
            <person name="Guo L."/>
            <person name="Liang H."/>
            <person name="Lu P."/>
            <person name="Wu Y."/>
            <person name="Zhang Z."/>
            <person name="Ro D.K."/>
            <person name="Shang Y."/>
            <person name="Huang S."/>
            <person name="Yan J."/>
        </authorList>
    </citation>
    <scope>NUCLEOTIDE SEQUENCE [LARGE SCALE GENOMIC DNA]</scope>
    <source>
        <strain evidence="9">Ta-2019</strain>
    </source>
</reference>
<dbReference type="InterPro" id="IPR019906">
    <property type="entry name" value="Ribosomal_uL6_bac-type"/>
</dbReference>